<keyword evidence="2" id="KW-1185">Reference proteome</keyword>
<evidence type="ECO:0000313" key="1">
    <source>
        <dbReference type="EMBL" id="MBA6152453.1"/>
    </source>
</evidence>
<comment type="caution">
    <text evidence="1">The sequence shown here is derived from an EMBL/GenBank/DDBJ whole genome shotgun (WGS) entry which is preliminary data.</text>
</comment>
<organism evidence="1 2">
    <name type="scientific">Gelidibacter maritimus</name>
    <dbReference type="NCBI Taxonomy" id="2761487"/>
    <lineage>
        <taxon>Bacteria</taxon>
        <taxon>Pseudomonadati</taxon>
        <taxon>Bacteroidota</taxon>
        <taxon>Flavobacteriia</taxon>
        <taxon>Flavobacteriales</taxon>
        <taxon>Flavobacteriaceae</taxon>
        <taxon>Gelidibacter</taxon>
    </lineage>
</organism>
<accession>A0A7W2M4B3</accession>
<evidence type="ECO:0000313" key="2">
    <source>
        <dbReference type="Proteomes" id="UP000541857"/>
    </source>
</evidence>
<dbReference type="Proteomes" id="UP000541857">
    <property type="component" value="Unassembled WGS sequence"/>
</dbReference>
<sequence length="144" mass="16483">MKKNILIISLYILIFSCNTDDDNSSVDQNCSLISEIVSEGEFNSIITSNYVITEIELISDCLEITYSSSGCGTELWEENLYSVDAFYAVFPLQRSVKMELINEELCDAIFQKSISFDLTPFQIKTQSEVPLNIDGWNQQIIYRY</sequence>
<gene>
    <name evidence="1" type="ORF">H3Z82_06920</name>
</gene>
<dbReference type="RefSeq" id="WP_182204069.1">
    <property type="nucleotide sequence ID" value="NZ_JACGLT010000004.1"/>
</dbReference>
<dbReference type="AlphaFoldDB" id="A0A7W2M4B3"/>
<reference evidence="1 2" key="1">
    <citation type="submission" date="2020-07" db="EMBL/GenBank/DDBJ databases">
        <title>Bacterium isolated from marine sediment.</title>
        <authorList>
            <person name="Shang D."/>
        </authorList>
    </citation>
    <scope>NUCLEOTIDE SEQUENCE [LARGE SCALE GENOMIC DNA]</scope>
    <source>
        <strain evidence="1 2">F6074</strain>
    </source>
</reference>
<dbReference type="EMBL" id="JACGLT010000004">
    <property type="protein sequence ID" value="MBA6152453.1"/>
    <property type="molecule type" value="Genomic_DNA"/>
</dbReference>
<protein>
    <submittedName>
        <fullName evidence="1">Uncharacterized protein</fullName>
    </submittedName>
</protein>
<name>A0A7W2M4B3_9FLAO</name>
<proteinExistence type="predicted"/>
<dbReference type="PROSITE" id="PS51257">
    <property type="entry name" value="PROKAR_LIPOPROTEIN"/>
    <property type="match status" value="1"/>
</dbReference>